<dbReference type="PhylomeDB" id="A0A0G4FMF7"/>
<dbReference type="GO" id="GO:0030150">
    <property type="term" value="P:protein import into mitochondrial matrix"/>
    <property type="evidence" value="ECO:0007669"/>
    <property type="project" value="TreeGrafter"/>
</dbReference>
<evidence type="ECO:0000259" key="9">
    <source>
        <dbReference type="SMART" id="SM00978"/>
    </source>
</evidence>
<dbReference type="EMBL" id="CDMY01000465">
    <property type="protein sequence ID" value="CEM15101.1"/>
    <property type="molecule type" value="Genomic_DNA"/>
</dbReference>
<sequence length="464" mass="51542">MSVVTSAAAAAHRHRHRHQPPLPSGFLPWSSLSTHPHAHLRQLQLRHSSTSFIKQVMDQVKRDIEKDPTIMEQSKKLEDSGLPQYKEEIFTKVKEATDTVSEAATVAIKRTRDVLGKTKEQVDKAREAVSKLTEENPALKGVKDATRGAASGVGRAFSVVSEFASKRLEFLSEDKDSAAAKVRRWKEEKEEKARQEEAVRKAKEDGAEEEEATTHKATATATAAAPEASAEAAGSYSRASEAAGGAAERMTSAEEAAADDALVVSMKHDSTWDKFGTRLRDMPFLRNFFENPYFGKLFGETEIGKCLREMKRIDPAFRLAEFHDTIEHVVAPKLVQAFLEGDDDLMKLQCGDAAYATVHGVFQERVKQKVDLDTSILLPPRAVELKGARSKGEEEAPCFVWTFKTQQINCLRDKKGNVVEGAIDDIREVFYAIAVVKHPEPDRQGLEFPWQVEELAIVGSNSVW</sequence>
<dbReference type="SUPFAM" id="SSF54427">
    <property type="entry name" value="NTF2-like"/>
    <property type="match status" value="1"/>
</dbReference>
<dbReference type="OMA" id="NFQMEPF"/>
<dbReference type="PANTHER" id="PTHR10721">
    <property type="entry name" value="MITOCHONDRIAL IMPORT INNER MEMBRANE TRANSLOCASE SUBUNIT TIM44"/>
    <property type="match status" value="1"/>
</dbReference>
<evidence type="ECO:0000256" key="7">
    <source>
        <dbReference type="SAM" id="Coils"/>
    </source>
</evidence>
<name>A0A0G4FMF7_VITBC</name>
<evidence type="ECO:0000256" key="3">
    <source>
        <dbReference type="ARBA" id="ARBA00022792"/>
    </source>
</evidence>
<feature type="region of interest" description="Disordered" evidence="8">
    <location>
        <begin position="183"/>
        <end position="236"/>
    </location>
</feature>
<evidence type="ECO:0000313" key="10">
    <source>
        <dbReference type="EMBL" id="CEM15101.1"/>
    </source>
</evidence>
<dbReference type="Proteomes" id="UP000041254">
    <property type="component" value="Unassembled WGS sequence"/>
</dbReference>
<comment type="similarity">
    <text evidence="2">Belongs to the Tim44 family.</text>
</comment>
<dbReference type="InParanoid" id="A0A0G4FMF7"/>
<dbReference type="InterPro" id="IPR039544">
    <property type="entry name" value="Tim44-like"/>
</dbReference>
<keyword evidence="7" id="KW-0175">Coiled coil</keyword>
<gene>
    <name evidence="10" type="ORF">Vbra_15722</name>
</gene>
<dbReference type="STRING" id="1169540.A0A0G4FMF7"/>
<evidence type="ECO:0000256" key="4">
    <source>
        <dbReference type="ARBA" id="ARBA00022946"/>
    </source>
</evidence>
<evidence type="ECO:0000256" key="5">
    <source>
        <dbReference type="ARBA" id="ARBA00023128"/>
    </source>
</evidence>
<keyword evidence="3" id="KW-0999">Mitochondrion inner membrane</keyword>
<evidence type="ECO:0000256" key="2">
    <source>
        <dbReference type="ARBA" id="ARBA00009597"/>
    </source>
</evidence>
<comment type="subcellular location">
    <subcellularLocation>
        <location evidence="1">Mitochondrion inner membrane</location>
    </subcellularLocation>
</comment>
<keyword evidence="11" id="KW-1185">Reference proteome</keyword>
<dbReference type="OrthoDB" id="10265990at2759"/>
<evidence type="ECO:0000256" key="6">
    <source>
        <dbReference type="ARBA" id="ARBA00023136"/>
    </source>
</evidence>
<evidence type="ECO:0000256" key="8">
    <source>
        <dbReference type="SAM" id="MobiDB-lite"/>
    </source>
</evidence>
<dbReference type="GO" id="GO:0005743">
    <property type="term" value="C:mitochondrial inner membrane"/>
    <property type="evidence" value="ECO:0007669"/>
    <property type="project" value="UniProtKB-SubCell"/>
</dbReference>
<organism evidence="10 11">
    <name type="scientific">Vitrella brassicaformis (strain CCMP3155)</name>
    <dbReference type="NCBI Taxonomy" id="1169540"/>
    <lineage>
        <taxon>Eukaryota</taxon>
        <taxon>Sar</taxon>
        <taxon>Alveolata</taxon>
        <taxon>Colpodellida</taxon>
        <taxon>Vitrellaceae</taxon>
        <taxon>Vitrella</taxon>
    </lineage>
</organism>
<protein>
    <recommendedName>
        <fullName evidence="9">Tim44-like domain-containing protein</fullName>
    </recommendedName>
</protein>
<dbReference type="SMART" id="SM00978">
    <property type="entry name" value="Tim44"/>
    <property type="match status" value="1"/>
</dbReference>
<evidence type="ECO:0000313" key="11">
    <source>
        <dbReference type="Proteomes" id="UP000041254"/>
    </source>
</evidence>
<dbReference type="VEuPathDB" id="CryptoDB:Vbra_15722"/>
<feature type="compositionally biased region" description="Low complexity" evidence="8">
    <location>
        <begin position="215"/>
        <end position="236"/>
    </location>
</feature>
<dbReference type="PANTHER" id="PTHR10721:SF1">
    <property type="entry name" value="MITOCHONDRIAL IMPORT INNER MEMBRANE TRANSLOCASE SUBUNIT TIM44"/>
    <property type="match status" value="1"/>
</dbReference>
<dbReference type="Pfam" id="PF04280">
    <property type="entry name" value="Tim44"/>
    <property type="match status" value="1"/>
</dbReference>
<dbReference type="GO" id="GO:0051087">
    <property type="term" value="F:protein-folding chaperone binding"/>
    <property type="evidence" value="ECO:0007669"/>
    <property type="project" value="TreeGrafter"/>
</dbReference>
<feature type="domain" description="Tim44-like" evidence="9">
    <location>
        <begin position="303"/>
        <end position="457"/>
    </location>
</feature>
<accession>A0A0G4FMF7</accession>
<feature type="coiled-coil region" evidence="7">
    <location>
        <begin position="108"/>
        <end position="135"/>
    </location>
</feature>
<keyword evidence="6" id="KW-0472">Membrane</keyword>
<proteinExistence type="inferred from homology"/>
<feature type="compositionally biased region" description="Basic and acidic residues" evidence="8">
    <location>
        <begin position="185"/>
        <end position="205"/>
    </location>
</feature>
<keyword evidence="5" id="KW-0496">Mitochondrion</keyword>
<feature type="region of interest" description="Disordered" evidence="8">
    <location>
        <begin position="1"/>
        <end position="22"/>
    </location>
</feature>
<dbReference type="InterPro" id="IPR007379">
    <property type="entry name" value="Tim44-like_dom"/>
</dbReference>
<reference evidence="10 11" key="1">
    <citation type="submission" date="2014-11" db="EMBL/GenBank/DDBJ databases">
        <authorList>
            <person name="Zhu J."/>
            <person name="Qi W."/>
            <person name="Song R."/>
        </authorList>
    </citation>
    <scope>NUCLEOTIDE SEQUENCE [LARGE SCALE GENOMIC DNA]</scope>
</reference>
<dbReference type="AlphaFoldDB" id="A0A0G4FMF7"/>
<evidence type="ECO:0000256" key="1">
    <source>
        <dbReference type="ARBA" id="ARBA00004273"/>
    </source>
</evidence>
<dbReference type="InterPro" id="IPR032710">
    <property type="entry name" value="NTF2-like_dom_sf"/>
</dbReference>
<dbReference type="Gene3D" id="3.10.450.240">
    <property type="match status" value="1"/>
</dbReference>
<keyword evidence="4" id="KW-0809">Transit peptide</keyword>